<keyword evidence="2" id="KW-0808">Transferase</keyword>
<dbReference type="eggNOG" id="COG1216">
    <property type="taxonomic scope" value="Bacteria"/>
</dbReference>
<dbReference type="SUPFAM" id="SSF53448">
    <property type="entry name" value="Nucleotide-diphospho-sugar transferases"/>
    <property type="match status" value="1"/>
</dbReference>
<accession>U7DDZ8</accession>
<evidence type="ECO:0000259" key="1">
    <source>
        <dbReference type="Pfam" id="PF00535"/>
    </source>
</evidence>
<dbReference type="Proteomes" id="UP000017148">
    <property type="component" value="Unassembled WGS sequence"/>
</dbReference>
<dbReference type="InterPro" id="IPR001173">
    <property type="entry name" value="Glyco_trans_2-like"/>
</dbReference>
<dbReference type="Pfam" id="PF00535">
    <property type="entry name" value="Glycos_transf_2"/>
    <property type="match status" value="1"/>
</dbReference>
<dbReference type="STRING" id="1313304.CALK_0303"/>
<dbReference type="RefSeq" id="WP_022635849.1">
    <property type="nucleotide sequence ID" value="NZ_ASJR01000002.1"/>
</dbReference>
<comment type="caution">
    <text evidence="2">The sequence shown here is derived from an EMBL/GenBank/DDBJ whole genome shotgun (WGS) entry which is preliminary data.</text>
</comment>
<dbReference type="AlphaFoldDB" id="U7DDZ8"/>
<sequence length="234" mass="26693">MSQHKGTPAILIPAYRAEKELRTFIPQLLEFYPAQHIYVVNDGITDATQALCSSLGIVCFSHTKNRGKGAALRTGFFHLVHHYEWVITMDADGQHRPSDIPHFLYAILHAPAHCALIFGVRNMSFGQMPILRMLSNKLTSLALSLLCMRFIEDSQCGFRAYNLPVFMRIHTRFRKFEFESEVLLRLRAAQYEVDSVPVKTVYIEDGPSHISHLTDTLRWIFAVGSTKISLLWNS</sequence>
<dbReference type="CDD" id="cd04179">
    <property type="entry name" value="DPM_DPG-synthase_like"/>
    <property type="match status" value="1"/>
</dbReference>
<name>U7DDZ8_9BACT</name>
<feature type="domain" description="Glycosyltransferase 2-like" evidence="1">
    <location>
        <begin position="10"/>
        <end position="125"/>
    </location>
</feature>
<reference evidence="2 3" key="1">
    <citation type="journal article" date="2013" name="Environ. Microbiol.">
        <title>Genome analysis of Chitinivibrio alkaliphilus gen. nov., sp. nov., a novel extremely haloalkaliphilic anaerobic chitinolytic bacterium from the candidate phylum Termite Group 3.</title>
        <authorList>
            <person name="Sorokin D.Y."/>
            <person name="Gumerov V.M."/>
            <person name="Rakitin A.L."/>
            <person name="Beletsky A.V."/>
            <person name="Damste J.S."/>
            <person name="Muyzer G."/>
            <person name="Mardanov A.V."/>
            <person name="Ravin N.V."/>
        </authorList>
    </citation>
    <scope>NUCLEOTIDE SEQUENCE [LARGE SCALE GENOMIC DNA]</scope>
    <source>
        <strain evidence="2 3">ACht1</strain>
    </source>
</reference>
<dbReference type="GO" id="GO:0016740">
    <property type="term" value="F:transferase activity"/>
    <property type="evidence" value="ECO:0007669"/>
    <property type="project" value="UniProtKB-KW"/>
</dbReference>
<proteinExistence type="predicted"/>
<keyword evidence="3" id="KW-1185">Reference proteome</keyword>
<dbReference type="PANTHER" id="PTHR10859:SF91">
    <property type="entry name" value="DOLICHYL-PHOSPHATE BETA-GLUCOSYLTRANSFERASE"/>
    <property type="match status" value="1"/>
</dbReference>
<evidence type="ECO:0000313" key="3">
    <source>
        <dbReference type="Proteomes" id="UP000017148"/>
    </source>
</evidence>
<evidence type="ECO:0000313" key="2">
    <source>
        <dbReference type="EMBL" id="ERP39136.1"/>
    </source>
</evidence>
<protein>
    <submittedName>
        <fullName evidence="2">Glycosyl transferase, family 2</fullName>
    </submittedName>
</protein>
<dbReference type="Gene3D" id="3.90.550.10">
    <property type="entry name" value="Spore Coat Polysaccharide Biosynthesis Protein SpsA, Chain A"/>
    <property type="match status" value="1"/>
</dbReference>
<dbReference type="OrthoDB" id="9804335at2"/>
<organism evidence="2 3">
    <name type="scientific">Chitinivibrio alkaliphilus ACht1</name>
    <dbReference type="NCBI Taxonomy" id="1313304"/>
    <lineage>
        <taxon>Bacteria</taxon>
        <taxon>Pseudomonadati</taxon>
        <taxon>Fibrobacterota</taxon>
        <taxon>Chitinivibrionia</taxon>
        <taxon>Chitinivibrionales</taxon>
        <taxon>Chitinivibrionaceae</taxon>
        <taxon>Chitinivibrio</taxon>
    </lineage>
</organism>
<gene>
    <name evidence="2" type="ORF">CALK_0303</name>
</gene>
<dbReference type="GO" id="GO:0006487">
    <property type="term" value="P:protein N-linked glycosylation"/>
    <property type="evidence" value="ECO:0007669"/>
    <property type="project" value="TreeGrafter"/>
</dbReference>
<dbReference type="InterPro" id="IPR029044">
    <property type="entry name" value="Nucleotide-diphossugar_trans"/>
</dbReference>
<dbReference type="EMBL" id="ASJR01000002">
    <property type="protein sequence ID" value="ERP39136.1"/>
    <property type="molecule type" value="Genomic_DNA"/>
</dbReference>
<dbReference type="PANTHER" id="PTHR10859">
    <property type="entry name" value="GLYCOSYL TRANSFERASE"/>
    <property type="match status" value="1"/>
</dbReference>